<keyword evidence="1" id="KW-0812">Transmembrane</keyword>
<evidence type="ECO:0000313" key="2">
    <source>
        <dbReference type="EMBL" id="QJT40037.1"/>
    </source>
</evidence>
<dbReference type="RefSeq" id="WP_171269713.1">
    <property type="nucleotide sequence ID" value="NZ_CP038445.1"/>
</dbReference>
<organism evidence="2 3">
    <name type="scientific">Aeromonas media</name>
    <dbReference type="NCBI Taxonomy" id="651"/>
    <lineage>
        <taxon>Bacteria</taxon>
        <taxon>Pseudomonadati</taxon>
        <taxon>Pseudomonadota</taxon>
        <taxon>Gammaproteobacteria</taxon>
        <taxon>Aeromonadales</taxon>
        <taxon>Aeromonadaceae</taxon>
        <taxon>Aeromonas</taxon>
    </lineage>
</organism>
<keyword evidence="1" id="KW-1133">Transmembrane helix</keyword>
<reference evidence="2 3" key="1">
    <citation type="submission" date="2019-03" db="EMBL/GenBank/DDBJ databases">
        <title>Novel transposon Tn6433 accelerates the dissemination of tet(E) in Aeromonas from aerobic biofilm under oxytetracycline stress.</title>
        <authorList>
            <person name="Shi Y."/>
            <person name="Tian Z."/>
            <person name="Zhang Y."/>
            <person name="Zhang H."/>
            <person name="Yang M."/>
        </authorList>
    </citation>
    <scope>NUCLEOTIDE SEQUENCE [LARGE SCALE GENOMIC DNA]</scope>
    <source>
        <strain evidence="2 3">R50-22</strain>
    </source>
</reference>
<name>A0ABX6NUH9_AERME</name>
<feature type="transmembrane region" description="Helical" evidence="1">
    <location>
        <begin position="47"/>
        <end position="64"/>
    </location>
</feature>
<proteinExistence type="predicted"/>
<dbReference type="InterPro" id="IPR006481">
    <property type="entry name" value="Phage_lambda_GpS_holin"/>
</dbReference>
<evidence type="ECO:0000256" key="1">
    <source>
        <dbReference type="SAM" id="Phobius"/>
    </source>
</evidence>
<accession>A0ABX6NUH9</accession>
<sequence>MPEKDPGLLAWLLAWIDIHWPSLHGFGLSVVIAWLRVTYSGGGVRQRLLESALCGAIALSVISGLDMLGIPATAAGFVGGSIGFLGVEKIRGFAVGVLDRRAGNGSN</sequence>
<dbReference type="NCBIfam" id="TIGR01594">
    <property type="entry name" value="holin_lambda"/>
    <property type="match status" value="1"/>
</dbReference>
<feature type="transmembrane region" description="Helical" evidence="1">
    <location>
        <begin position="12"/>
        <end position="35"/>
    </location>
</feature>
<evidence type="ECO:0000313" key="3">
    <source>
        <dbReference type="Proteomes" id="UP000502657"/>
    </source>
</evidence>
<dbReference type="EMBL" id="CP038448">
    <property type="protein sequence ID" value="QJT40037.1"/>
    <property type="molecule type" value="Genomic_DNA"/>
</dbReference>
<dbReference type="Pfam" id="PF05106">
    <property type="entry name" value="Phage_holin_3_1"/>
    <property type="match status" value="1"/>
</dbReference>
<gene>
    <name evidence="2" type="ORF">E4188_17100</name>
</gene>
<keyword evidence="3" id="KW-1185">Reference proteome</keyword>
<protein>
    <submittedName>
        <fullName evidence="2">Phage holin, lambda family</fullName>
    </submittedName>
</protein>
<dbReference type="Proteomes" id="UP000502657">
    <property type="component" value="Chromosome"/>
</dbReference>
<keyword evidence="1" id="KW-0472">Membrane</keyword>